<proteinExistence type="predicted"/>
<name>A0A087TZU6_STEMI</name>
<protein>
    <submittedName>
        <fullName evidence="1">Uncharacterized protein</fullName>
    </submittedName>
</protein>
<dbReference type="EMBL" id="KK117501">
    <property type="protein sequence ID" value="KFM70635.1"/>
    <property type="molecule type" value="Genomic_DNA"/>
</dbReference>
<organism evidence="1 2">
    <name type="scientific">Stegodyphus mimosarum</name>
    <name type="common">African social velvet spider</name>
    <dbReference type="NCBI Taxonomy" id="407821"/>
    <lineage>
        <taxon>Eukaryota</taxon>
        <taxon>Metazoa</taxon>
        <taxon>Ecdysozoa</taxon>
        <taxon>Arthropoda</taxon>
        <taxon>Chelicerata</taxon>
        <taxon>Arachnida</taxon>
        <taxon>Araneae</taxon>
        <taxon>Araneomorphae</taxon>
        <taxon>Entelegynae</taxon>
        <taxon>Eresoidea</taxon>
        <taxon>Eresidae</taxon>
        <taxon>Stegodyphus</taxon>
    </lineage>
</organism>
<keyword evidence="2" id="KW-1185">Reference proteome</keyword>
<evidence type="ECO:0000313" key="2">
    <source>
        <dbReference type="Proteomes" id="UP000054359"/>
    </source>
</evidence>
<gene>
    <name evidence="1" type="ORF">X975_17818</name>
</gene>
<sequence>MSTISFPDNQFSFDSSFTNYSILSFHSVNDVQTTVTVIGYSDKSSGFSLPTLTVRGTAIGSRPDITASHTVDAYFKSSVLSKESIFSTEIYLTSDFTETRMTEVPEFTEFTENIPVISLWPLSEELPFENANSILSSEFHTPTIIPSHFDETPTTSSYFQHAFSVNASHRTNEVFTSMKSHSISEISSRNFEATKSTISLISNDTEGDNNVEQLATSLSLFQSELRTSFENKSHINQITSTFQKSKFSNEITSDYIIPSQISGAFFSYQTPVSFTNDKSDIGSAQSYHPILTSFSVFNNYNEISELREPTVTMDREINEIIESQHKTTVLNIPQTSIQAKLDSKTFTSSNKMTAFQTFYHSETELDNSVTHHITVRSLGDSSIHEITPEYNGYLTLSEYPQTSQLISFSEDSLSAILNLATDYSTSFVENVSDMSVDLITKSLYTKSVIPSDASKTSDIYLLSNTENVSSEEYEINFPLDISSIYNILSSSKFEDIYLTLSETVTENHVKMFISSTPAMTEEETTFAFLDTLILPSSYRVKPFDTELFDKSRTYLISTPPFSLSFWGSLDDSYDGFISHELRSSPVYPPTFDKSDILFISSEEEMLQDSFLTTFRSYGEDLTPTSPTFVTILENFSTVSESFFNITDLESFLPLHPSSKFKDSSNTTEFDYHSNVETSDVIKTEVNQSSTFVSSEASKTGKYTDSDKSRFELESKFDSLTRSTSFSSHVQVSNIPFPSASEDFDSEQFSSISKDTTKNYTESFDTFDQVVNETYNLSGSYLASSELMSTFAILSPSSFMVYQTPTLSYVSTADSGVFHEYDASISREYDASKIDVKVLPTDTFVASSEIEEMPFKSLPNLFLTPSIDPSINTFSYLDFSKSTESSAKAISDMQDVLSKPSINFPSVETEELKYNVTEEFSSHSVTKHTSLQATITEYIPKLTPSMNFTEIKDPASIESSQPVPRPTSLALTIPKKVPSLFSSGYQTSAPNLSAAPSLHESDSKFLSSSRILTDWKVISQEANLTFKSFDSKTISNKTTPIFVSSDSISRIL</sequence>
<reference evidence="1 2" key="1">
    <citation type="submission" date="2013-11" db="EMBL/GenBank/DDBJ databases">
        <title>Genome sequencing of Stegodyphus mimosarum.</title>
        <authorList>
            <person name="Bechsgaard J."/>
        </authorList>
    </citation>
    <scope>NUCLEOTIDE SEQUENCE [LARGE SCALE GENOMIC DNA]</scope>
</reference>
<evidence type="ECO:0000313" key="1">
    <source>
        <dbReference type="EMBL" id="KFM70635.1"/>
    </source>
</evidence>
<dbReference type="Proteomes" id="UP000054359">
    <property type="component" value="Unassembled WGS sequence"/>
</dbReference>
<dbReference type="STRING" id="407821.A0A087TZU6"/>
<dbReference type="AlphaFoldDB" id="A0A087TZU6"/>
<dbReference type="OrthoDB" id="6435844at2759"/>
<feature type="non-terminal residue" evidence="1">
    <location>
        <position position="1051"/>
    </location>
</feature>
<accession>A0A087TZU6</accession>